<dbReference type="PROSITE" id="PS00304">
    <property type="entry name" value="SASP_1"/>
    <property type="match status" value="1"/>
</dbReference>
<accession>A0A919XHZ0</accession>
<dbReference type="GO" id="GO:0006265">
    <property type="term" value="P:DNA topological change"/>
    <property type="evidence" value="ECO:0007669"/>
    <property type="project" value="InterPro"/>
</dbReference>
<dbReference type="InterPro" id="IPR038300">
    <property type="entry name" value="SASP_sf_alpha/beta"/>
</dbReference>
<sequence>MARSNNRNRKIVPESGHALNQMKYEIAAELGLSSAYGSSGGSADTEFAGELGAVGGFVGGGTYAGHLTSRQNGSVGGEMTKRLVRQAQQSLL</sequence>
<gene>
    <name evidence="4" type="ORF">J2TS6_43380</name>
</gene>
<dbReference type="Gene3D" id="6.10.10.80">
    <property type="entry name" value="Small, acid-soluble spore protein, alpha/beta type-like"/>
    <property type="match status" value="1"/>
</dbReference>
<dbReference type="RefSeq" id="WP_160044075.1">
    <property type="nucleotide sequence ID" value="NZ_BORQ01000005.1"/>
</dbReference>
<comment type="function">
    <text evidence="1">SASP are bound to spore DNA. They are double-stranded DNA-binding proteins that cause DNA to change to an a-like conformation. They protect the DNA backbone from chemical and enzymatic cleavage and are thus involved in dormant spore's high resistance to UV light.</text>
</comment>
<dbReference type="EMBL" id="BORQ01000005">
    <property type="protein sequence ID" value="GIO33197.1"/>
    <property type="molecule type" value="Genomic_DNA"/>
</dbReference>
<proteinExistence type="inferred from homology"/>
<evidence type="ECO:0008006" key="6">
    <source>
        <dbReference type="Google" id="ProtNLM"/>
    </source>
</evidence>
<protein>
    <recommendedName>
        <fullName evidence="6">Small, acid-soluble spore protein, alpha/beta type</fullName>
    </recommendedName>
</protein>
<dbReference type="PANTHER" id="PTHR36107:SF1">
    <property type="entry name" value="SMALL, ACID-SOLUBLE SPORE PROTEIN A"/>
    <property type="match status" value="1"/>
</dbReference>
<dbReference type="Proteomes" id="UP000679779">
    <property type="component" value="Unassembled WGS sequence"/>
</dbReference>
<organism evidence="4 5">
    <name type="scientific">Paenibacillus albilobatus</name>
    <dbReference type="NCBI Taxonomy" id="2716884"/>
    <lineage>
        <taxon>Bacteria</taxon>
        <taxon>Bacillati</taxon>
        <taxon>Bacillota</taxon>
        <taxon>Bacilli</taxon>
        <taxon>Bacillales</taxon>
        <taxon>Paenibacillaceae</taxon>
        <taxon>Paenibacillus</taxon>
    </lineage>
</organism>
<dbReference type="InterPro" id="IPR018126">
    <property type="entry name" value="SASP_alpha/beta-type_CS"/>
</dbReference>
<evidence type="ECO:0000256" key="2">
    <source>
        <dbReference type="ARBA" id="ARBA00005442"/>
    </source>
</evidence>
<dbReference type="InterPro" id="IPR001448">
    <property type="entry name" value="SASP_alpha/beta-type"/>
</dbReference>
<comment type="similarity">
    <text evidence="2">Belongs to the alpha/beta-type SASP family.</text>
</comment>
<reference evidence="4" key="1">
    <citation type="submission" date="2021-03" db="EMBL/GenBank/DDBJ databases">
        <title>Antimicrobial resistance genes in bacteria isolated from Japanese honey, and their potential for conferring macrolide and lincosamide resistance in the American foulbrood pathogen Paenibacillus larvae.</title>
        <authorList>
            <person name="Okamoto M."/>
            <person name="Kumagai M."/>
            <person name="Kanamori H."/>
            <person name="Takamatsu D."/>
        </authorList>
    </citation>
    <scope>NUCLEOTIDE SEQUENCE</scope>
    <source>
        <strain evidence="4">J2TS6</strain>
    </source>
</reference>
<dbReference type="GO" id="GO:0003690">
    <property type="term" value="F:double-stranded DNA binding"/>
    <property type="evidence" value="ECO:0007669"/>
    <property type="project" value="InterPro"/>
</dbReference>
<evidence type="ECO:0000313" key="5">
    <source>
        <dbReference type="Proteomes" id="UP000679779"/>
    </source>
</evidence>
<dbReference type="PANTHER" id="PTHR36107">
    <property type="entry name" value="SMALL, ACID-SOLUBLE SPORE PROTEIN A"/>
    <property type="match status" value="1"/>
</dbReference>
<dbReference type="PROSITE" id="PS00684">
    <property type="entry name" value="SASP_2"/>
    <property type="match status" value="1"/>
</dbReference>
<dbReference type="Pfam" id="PF00269">
    <property type="entry name" value="SASP"/>
    <property type="match status" value="1"/>
</dbReference>
<evidence type="ECO:0000313" key="4">
    <source>
        <dbReference type="EMBL" id="GIO33197.1"/>
    </source>
</evidence>
<evidence type="ECO:0000256" key="1">
    <source>
        <dbReference type="ARBA" id="ARBA00003863"/>
    </source>
</evidence>
<evidence type="ECO:0000256" key="3">
    <source>
        <dbReference type="ARBA" id="ARBA00023125"/>
    </source>
</evidence>
<name>A0A919XHZ0_9BACL</name>
<comment type="caution">
    <text evidence="4">The sequence shown here is derived from an EMBL/GenBank/DDBJ whole genome shotgun (WGS) entry which is preliminary data.</text>
</comment>
<keyword evidence="5" id="KW-1185">Reference proteome</keyword>
<dbReference type="AlphaFoldDB" id="A0A919XHZ0"/>
<dbReference type="InterPro" id="IPR050847">
    <property type="entry name" value="SASP_DNA-binding"/>
</dbReference>
<keyword evidence="3" id="KW-0238">DNA-binding</keyword>